<evidence type="ECO:0000313" key="3">
    <source>
        <dbReference type="Proteomes" id="UP001187415"/>
    </source>
</evidence>
<dbReference type="AlphaFoldDB" id="A0AA88IR49"/>
<feature type="compositionally biased region" description="Polar residues" evidence="1">
    <location>
        <begin position="60"/>
        <end position="70"/>
    </location>
</feature>
<feature type="compositionally biased region" description="Polar residues" evidence="1">
    <location>
        <begin position="23"/>
        <end position="33"/>
    </location>
</feature>
<protein>
    <submittedName>
        <fullName evidence="2">Uncharacterized protein</fullName>
    </submittedName>
</protein>
<sequence>MCPSLAAPRKEIPHPPLFAAPDTSVSNKSSTGSPDAHSVSDPTLRVEMKRAATVRKNAHPPSSGNISSSRPPRRAVGLRRPD</sequence>
<accession>A0AA88IR49</accession>
<proteinExistence type="predicted"/>
<feature type="compositionally biased region" description="Basic residues" evidence="1">
    <location>
        <begin position="71"/>
        <end position="82"/>
    </location>
</feature>
<name>A0AA88IR49_CHASR</name>
<organism evidence="2 3">
    <name type="scientific">Channa striata</name>
    <name type="common">Snakehead murrel</name>
    <name type="synonym">Ophicephalus striatus</name>
    <dbReference type="NCBI Taxonomy" id="64152"/>
    <lineage>
        <taxon>Eukaryota</taxon>
        <taxon>Metazoa</taxon>
        <taxon>Chordata</taxon>
        <taxon>Craniata</taxon>
        <taxon>Vertebrata</taxon>
        <taxon>Euteleostomi</taxon>
        <taxon>Actinopterygii</taxon>
        <taxon>Neopterygii</taxon>
        <taxon>Teleostei</taxon>
        <taxon>Neoteleostei</taxon>
        <taxon>Acanthomorphata</taxon>
        <taxon>Anabantaria</taxon>
        <taxon>Anabantiformes</taxon>
        <taxon>Channoidei</taxon>
        <taxon>Channidae</taxon>
        <taxon>Channa</taxon>
    </lineage>
</organism>
<reference evidence="2" key="1">
    <citation type="submission" date="2023-07" db="EMBL/GenBank/DDBJ databases">
        <title>Chromosome-level Genome Assembly of Striped Snakehead (Channa striata).</title>
        <authorList>
            <person name="Liu H."/>
        </authorList>
    </citation>
    <scope>NUCLEOTIDE SEQUENCE</scope>
    <source>
        <strain evidence="2">Gz</strain>
        <tissue evidence="2">Muscle</tissue>
    </source>
</reference>
<evidence type="ECO:0000256" key="1">
    <source>
        <dbReference type="SAM" id="MobiDB-lite"/>
    </source>
</evidence>
<gene>
    <name evidence="2" type="ORF">Q5P01_024157</name>
</gene>
<dbReference type="Proteomes" id="UP001187415">
    <property type="component" value="Unassembled WGS sequence"/>
</dbReference>
<evidence type="ECO:0000313" key="2">
    <source>
        <dbReference type="EMBL" id="KAK2818596.1"/>
    </source>
</evidence>
<comment type="caution">
    <text evidence="2">The sequence shown here is derived from an EMBL/GenBank/DDBJ whole genome shotgun (WGS) entry which is preliminary data.</text>
</comment>
<feature type="region of interest" description="Disordered" evidence="1">
    <location>
        <begin position="1"/>
        <end position="82"/>
    </location>
</feature>
<keyword evidence="3" id="KW-1185">Reference proteome</keyword>
<dbReference type="EMBL" id="JAUPFM010000020">
    <property type="protein sequence ID" value="KAK2818596.1"/>
    <property type="molecule type" value="Genomic_DNA"/>
</dbReference>